<dbReference type="AlphaFoldDB" id="D6WCI0"/>
<reference evidence="1 2" key="2">
    <citation type="journal article" date="2010" name="Nucleic Acids Res.">
        <title>BeetleBase in 2010: revisions to provide comprehensive genomic information for Tribolium castaneum.</title>
        <authorList>
            <person name="Kim H.S."/>
            <person name="Murphy T."/>
            <person name="Xia J."/>
            <person name="Caragea D."/>
            <person name="Park Y."/>
            <person name="Beeman R.W."/>
            <person name="Lorenzen M.D."/>
            <person name="Butcher S."/>
            <person name="Manak J.R."/>
            <person name="Brown S.J."/>
        </authorList>
    </citation>
    <scope>GENOME REANNOTATION</scope>
    <source>
        <strain evidence="1 2">Georgia GA2</strain>
    </source>
</reference>
<dbReference type="Proteomes" id="UP000007266">
    <property type="component" value="Linkage group 2"/>
</dbReference>
<evidence type="ECO:0000313" key="2">
    <source>
        <dbReference type="Proteomes" id="UP000007266"/>
    </source>
</evidence>
<reference evidence="1 2" key="1">
    <citation type="journal article" date="2008" name="Nature">
        <title>The genome of the model beetle and pest Tribolium castaneum.</title>
        <authorList>
            <consortium name="Tribolium Genome Sequencing Consortium"/>
            <person name="Richards S."/>
            <person name="Gibbs R.A."/>
            <person name="Weinstock G.M."/>
            <person name="Brown S.J."/>
            <person name="Denell R."/>
            <person name="Beeman R.W."/>
            <person name="Gibbs R."/>
            <person name="Beeman R.W."/>
            <person name="Brown S.J."/>
            <person name="Bucher G."/>
            <person name="Friedrich M."/>
            <person name="Grimmelikhuijzen C.J."/>
            <person name="Klingler M."/>
            <person name="Lorenzen M."/>
            <person name="Richards S."/>
            <person name="Roth S."/>
            <person name="Schroder R."/>
            <person name="Tautz D."/>
            <person name="Zdobnov E.M."/>
            <person name="Muzny D."/>
            <person name="Gibbs R.A."/>
            <person name="Weinstock G.M."/>
            <person name="Attaway T."/>
            <person name="Bell S."/>
            <person name="Buhay C.J."/>
            <person name="Chandrabose M.N."/>
            <person name="Chavez D."/>
            <person name="Clerk-Blankenburg K.P."/>
            <person name="Cree A."/>
            <person name="Dao M."/>
            <person name="Davis C."/>
            <person name="Chacko J."/>
            <person name="Dinh H."/>
            <person name="Dugan-Rocha S."/>
            <person name="Fowler G."/>
            <person name="Garner T.T."/>
            <person name="Garnes J."/>
            <person name="Gnirke A."/>
            <person name="Hawes A."/>
            <person name="Hernandez J."/>
            <person name="Hines S."/>
            <person name="Holder M."/>
            <person name="Hume J."/>
            <person name="Jhangiani S.N."/>
            <person name="Joshi V."/>
            <person name="Khan Z.M."/>
            <person name="Jackson L."/>
            <person name="Kovar C."/>
            <person name="Kowis A."/>
            <person name="Lee S."/>
            <person name="Lewis L.R."/>
            <person name="Margolis J."/>
            <person name="Morgan M."/>
            <person name="Nazareth L.V."/>
            <person name="Nguyen N."/>
            <person name="Okwuonu G."/>
            <person name="Parker D."/>
            <person name="Richards S."/>
            <person name="Ruiz S.J."/>
            <person name="Santibanez J."/>
            <person name="Savard J."/>
            <person name="Scherer S.E."/>
            <person name="Schneider B."/>
            <person name="Sodergren E."/>
            <person name="Tautz D."/>
            <person name="Vattahil S."/>
            <person name="Villasana D."/>
            <person name="White C.S."/>
            <person name="Wright R."/>
            <person name="Park Y."/>
            <person name="Beeman R.W."/>
            <person name="Lord J."/>
            <person name="Oppert B."/>
            <person name="Lorenzen M."/>
            <person name="Brown S."/>
            <person name="Wang L."/>
            <person name="Savard J."/>
            <person name="Tautz D."/>
            <person name="Richards S."/>
            <person name="Weinstock G."/>
            <person name="Gibbs R.A."/>
            <person name="Liu Y."/>
            <person name="Worley K."/>
            <person name="Weinstock G."/>
            <person name="Elsik C.G."/>
            <person name="Reese J.T."/>
            <person name="Elhaik E."/>
            <person name="Landan G."/>
            <person name="Graur D."/>
            <person name="Arensburger P."/>
            <person name="Atkinson P."/>
            <person name="Beeman R.W."/>
            <person name="Beidler J."/>
            <person name="Brown S.J."/>
            <person name="Demuth J.P."/>
            <person name="Drury D.W."/>
            <person name="Du Y.Z."/>
            <person name="Fujiwara H."/>
            <person name="Lorenzen M."/>
            <person name="Maselli V."/>
            <person name="Osanai M."/>
            <person name="Park Y."/>
            <person name="Robertson H.M."/>
            <person name="Tu Z."/>
            <person name="Wang J.J."/>
            <person name="Wang S."/>
            <person name="Richards S."/>
            <person name="Song H."/>
            <person name="Zhang L."/>
            <person name="Sodergren E."/>
            <person name="Werner D."/>
            <person name="Stanke M."/>
            <person name="Morgenstern B."/>
            <person name="Solovyev V."/>
            <person name="Kosarev P."/>
            <person name="Brown G."/>
            <person name="Chen H.C."/>
            <person name="Ermolaeva O."/>
            <person name="Hlavina W."/>
            <person name="Kapustin Y."/>
            <person name="Kiryutin B."/>
            <person name="Kitts P."/>
            <person name="Maglott D."/>
            <person name="Pruitt K."/>
            <person name="Sapojnikov V."/>
            <person name="Souvorov A."/>
            <person name="Mackey A.J."/>
            <person name="Waterhouse R.M."/>
            <person name="Wyder S."/>
            <person name="Zdobnov E.M."/>
            <person name="Zdobnov E.M."/>
            <person name="Wyder S."/>
            <person name="Kriventseva E.V."/>
            <person name="Kadowaki T."/>
            <person name="Bork P."/>
            <person name="Aranda M."/>
            <person name="Bao R."/>
            <person name="Beermann A."/>
            <person name="Berns N."/>
            <person name="Bolognesi R."/>
            <person name="Bonneton F."/>
            <person name="Bopp D."/>
            <person name="Brown S.J."/>
            <person name="Bucher G."/>
            <person name="Butts T."/>
            <person name="Chaumot A."/>
            <person name="Denell R.E."/>
            <person name="Ferrier D.E."/>
            <person name="Friedrich M."/>
            <person name="Gordon C.M."/>
            <person name="Jindra M."/>
            <person name="Klingler M."/>
            <person name="Lan Q."/>
            <person name="Lattorff H.M."/>
            <person name="Laudet V."/>
            <person name="von Levetsow C."/>
            <person name="Liu Z."/>
            <person name="Lutz R."/>
            <person name="Lynch J.A."/>
            <person name="da Fonseca R.N."/>
            <person name="Posnien N."/>
            <person name="Reuter R."/>
            <person name="Roth S."/>
            <person name="Savard J."/>
            <person name="Schinko J.B."/>
            <person name="Schmitt C."/>
            <person name="Schoppmeier M."/>
            <person name="Schroder R."/>
            <person name="Shippy T.D."/>
            <person name="Simonnet F."/>
            <person name="Marques-Souza H."/>
            <person name="Tautz D."/>
            <person name="Tomoyasu Y."/>
            <person name="Trauner J."/>
            <person name="Van der Zee M."/>
            <person name="Vervoort M."/>
            <person name="Wittkopp N."/>
            <person name="Wimmer E.A."/>
            <person name="Yang X."/>
            <person name="Jones A.K."/>
            <person name="Sattelle D.B."/>
            <person name="Ebert P.R."/>
            <person name="Nelson D."/>
            <person name="Scott J.G."/>
            <person name="Beeman R.W."/>
            <person name="Muthukrishnan S."/>
            <person name="Kramer K.J."/>
            <person name="Arakane Y."/>
            <person name="Beeman R.W."/>
            <person name="Zhu Q."/>
            <person name="Hogenkamp D."/>
            <person name="Dixit R."/>
            <person name="Oppert B."/>
            <person name="Jiang H."/>
            <person name="Zou Z."/>
            <person name="Marshall J."/>
            <person name="Elpidina E."/>
            <person name="Vinokurov K."/>
            <person name="Oppert C."/>
            <person name="Zou Z."/>
            <person name="Evans J."/>
            <person name="Lu Z."/>
            <person name="Zhao P."/>
            <person name="Sumathipala N."/>
            <person name="Altincicek B."/>
            <person name="Vilcinskas A."/>
            <person name="Williams M."/>
            <person name="Hultmark D."/>
            <person name="Hetru C."/>
            <person name="Jiang H."/>
            <person name="Grimmelikhuijzen C.J."/>
            <person name="Hauser F."/>
            <person name="Cazzamali G."/>
            <person name="Williamson M."/>
            <person name="Park Y."/>
            <person name="Li B."/>
            <person name="Tanaka Y."/>
            <person name="Predel R."/>
            <person name="Neupert S."/>
            <person name="Schachtner J."/>
            <person name="Verleyen P."/>
            <person name="Raible F."/>
            <person name="Bork P."/>
            <person name="Friedrich M."/>
            <person name="Walden K.K."/>
            <person name="Robertson H.M."/>
            <person name="Angeli S."/>
            <person name="Foret S."/>
            <person name="Bucher G."/>
            <person name="Schuetz S."/>
            <person name="Maleszka R."/>
            <person name="Wimmer E.A."/>
            <person name="Beeman R.W."/>
            <person name="Lorenzen M."/>
            <person name="Tomoyasu Y."/>
            <person name="Miller S.C."/>
            <person name="Grossmann D."/>
            <person name="Bucher G."/>
        </authorList>
    </citation>
    <scope>NUCLEOTIDE SEQUENCE [LARGE SCALE GENOMIC DNA]</scope>
    <source>
        <strain evidence="1 2">Georgia GA2</strain>
    </source>
</reference>
<sequence>MTNNDLLKCSSLEPDNLKKADAQRKMEYFPLRVTRHNAEGPPSRLKFMSYDSFRYGGELLVY</sequence>
<dbReference type="HOGENOM" id="CLU_2906977_0_0_1"/>
<keyword evidence="2" id="KW-1185">Reference proteome</keyword>
<dbReference type="EMBL" id="KQ971311">
    <property type="protein sequence ID" value="EEZ98870.1"/>
    <property type="molecule type" value="Genomic_DNA"/>
</dbReference>
<protein>
    <submittedName>
        <fullName evidence="1">Uncharacterized protein</fullName>
    </submittedName>
</protein>
<accession>D6WCI0</accession>
<proteinExistence type="predicted"/>
<evidence type="ECO:0000313" key="1">
    <source>
        <dbReference type="EMBL" id="EEZ98870.1"/>
    </source>
</evidence>
<gene>
    <name evidence="1" type="primary">GLEAN_04482</name>
    <name evidence="1" type="ORF">TcasGA2_TC004482</name>
</gene>
<name>D6WCI0_TRICA</name>
<organism evidence="1 2">
    <name type="scientific">Tribolium castaneum</name>
    <name type="common">Red flour beetle</name>
    <dbReference type="NCBI Taxonomy" id="7070"/>
    <lineage>
        <taxon>Eukaryota</taxon>
        <taxon>Metazoa</taxon>
        <taxon>Ecdysozoa</taxon>
        <taxon>Arthropoda</taxon>
        <taxon>Hexapoda</taxon>
        <taxon>Insecta</taxon>
        <taxon>Pterygota</taxon>
        <taxon>Neoptera</taxon>
        <taxon>Endopterygota</taxon>
        <taxon>Coleoptera</taxon>
        <taxon>Polyphaga</taxon>
        <taxon>Cucujiformia</taxon>
        <taxon>Tenebrionidae</taxon>
        <taxon>Tenebrionidae incertae sedis</taxon>
        <taxon>Tribolium</taxon>
    </lineage>
</organism>